<protein>
    <recommendedName>
        <fullName evidence="5">Glycerate kinase</fullName>
    </recommendedName>
</protein>
<proteinExistence type="predicted"/>
<keyword evidence="4" id="KW-1185">Reference proteome</keyword>
<feature type="compositionally biased region" description="Low complexity" evidence="1">
    <location>
        <begin position="140"/>
        <end position="153"/>
    </location>
</feature>
<name>A0A328ZKV4_9BURK</name>
<feature type="transmembrane region" description="Helical" evidence="2">
    <location>
        <begin position="31"/>
        <end position="48"/>
    </location>
</feature>
<dbReference type="EMBL" id="QLTA01000001">
    <property type="protein sequence ID" value="RAR86499.1"/>
    <property type="molecule type" value="Genomic_DNA"/>
</dbReference>
<dbReference type="RefSeq" id="WP_111875285.1">
    <property type="nucleotide sequence ID" value="NZ_CBCSGC010000022.1"/>
</dbReference>
<keyword evidence="2" id="KW-0472">Membrane</keyword>
<organism evidence="3 4">
    <name type="scientific">Paracidovorax anthurii</name>
    <dbReference type="NCBI Taxonomy" id="78229"/>
    <lineage>
        <taxon>Bacteria</taxon>
        <taxon>Pseudomonadati</taxon>
        <taxon>Pseudomonadota</taxon>
        <taxon>Betaproteobacteria</taxon>
        <taxon>Burkholderiales</taxon>
        <taxon>Comamonadaceae</taxon>
        <taxon>Paracidovorax</taxon>
    </lineage>
</organism>
<keyword evidence="2" id="KW-0812">Transmembrane</keyword>
<dbReference type="OrthoDB" id="8907926at2"/>
<evidence type="ECO:0000256" key="2">
    <source>
        <dbReference type="SAM" id="Phobius"/>
    </source>
</evidence>
<evidence type="ECO:0000313" key="3">
    <source>
        <dbReference type="EMBL" id="RAR86499.1"/>
    </source>
</evidence>
<keyword evidence="2" id="KW-1133">Transmembrane helix</keyword>
<feature type="region of interest" description="Disordered" evidence="1">
    <location>
        <begin position="128"/>
        <end position="153"/>
    </location>
</feature>
<sequence>MNLRRFFIPVLIVLLLFTAHRVYGWQGIFAVGGGLLMWALLHFTRLMNVMRKAADRPIGHVGSAVMLNAKLREGVNLMHVVAMTRALGQVLSAEGEEPERYRWTDGTGSHVTCEFRGGRLVSWELVRPAQDEGSGGAPGDAGALPPGASPAGS</sequence>
<dbReference type="AlphaFoldDB" id="A0A328ZKV4"/>
<evidence type="ECO:0000313" key="4">
    <source>
        <dbReference type="Proteomes" id="UP000248856"/>
    </source>
</evidence>
<dbReference type="Proteomes" id="UP000248856">
    <property type="component" value="Unassembled WGS sequence"/>
</dbReference>
<evidence type="ECO:0008006" key="5">
    <source>
        <dbReference type="Google" id="ProtNLM"/>
    </source>
</evidence>
<gene>
    <name evidence="3" type="ORF">AX018_100185</name>
</gene>
<accession>A0A328ZKV4</accession>
<comment type="caution">
    <text evidence="3">The sequence shown here is derived from an EMBL/GenBank/DDBJ whole genome shotgun (WGS) entry which is preliminary data.</text>
</comment>
<evidence type="ECO:0000256" key="1">
    <source>
        <dbReference type="SAM" id="MobiDB-lite"/>
    </source>
</evidence>
<reference evidence="3 4" key="1">
    <citation type="submission" date="2018-06" db="EMBL/GenBank/DDBJ databases">
        <title>Genomic Encyclopedia of Archaeal and Bacterial Type Strains, Phase II (KMG-II): from individual species to whole genera.</title>
        <authorList>
            <person name="Goeker M."/>
        </authorList>
    </citation>
    <scope>NUCLEOTIDE SEQUENCE [LARGE SCALE GENOMIC DNA]</scope>
    <source>
        <strain evidence="3 4">CFPB 3232</strain>
    </source>
</reference>